<dbReference type="PANTHER" id="PTHR23517">
    <property type="entry name" value="RESISTANCE PROTEIN MDTM, PUTATIVE-RELATED-RELATED"/>
    <property type="match status" value="1"/>
</dbReference>
<feature type="transmembrane region" description="Helical" evidence="7">
    <location>
        <begin position="79"/>
        <end position="97"/>
    </location>
</feature>
<reference evidence="8 9" key="1">
    <citation type="submission" date="2016-10" db="EMBL/GenBank/DDBJ databases">
        <authorList>
            <person name="de Groot N.N."/>
        </authorList>
    </citation>
    <scope>NUCLEOTIDE SEQUENCE [LARGE SCALE GENOMIC DNA]</scope>
    <source>
        <strain evidence="8 9">CGMCC 1.11156</strain>
    </source>
</reference>
<keyword evidence="6 7" id="KW-0472">Membrane</keyword>
<keyword evidence="3" id="KW-1003">Cell membrane</keyword>
<comment type="subcellular location">
    <subcellularLocation>
        <location evidence="1">Cell membrane</location>
        <topology evidence="1">Multi-pass membrane protein</topology>
    </subcellularLocation>
</comment>
<feature type="transmembrane region" description="Helical" evidence="7">
    <location>
        <begin position="44"/>
        <end position="67"/>
    </location>
</feature>
<dbReference type="InterPro" id="IPR011701">
    <property type="entry name" value="MFS"/>
</dbReference>
<feature type="transmembrane region" description="Helical" evidence="7">
    <location>
        <begin position="168"/>
        <end position="189"/>
    </location>
</feature>
<sequence length="413" mass="43128">MRLDDLLPEEPAVRRMAVATLVNTMGNGIFFTLSALYFTRIVGFSIVEVGAGLSIAAGVALFAGVPIGHLADLRGPREVQVALVLVIAALTGLLLLVTQWWQFVLVTSVIAVLDRGAGAVRGALIAGLVQGAGRATTKAYLRSVTNVGMTVGTGIAAIALHFDTREAYLAVLYLDVASYVVTAVLLARVPHVPPRPAGQGLAMLTALRDLPFVAVVVVSSVVTMQYWILELAIPLWVVNETEAPRWLVAVLMVINTVIVVVAQVAVAKRVATVEAAVRANLVAGELFFAACAVFGLSGRVSAVLAATLLVSGALLHVAGELAQASASFVLGFELPPEEAMGQYQGVWGMTFSISSFLAPMVIALLPLALGGVGWLLLGAILLGASLLTGPTVRWAVRSKESRLAVEAPTGRQG</sequence>
<evidence type="ECO:0000313" key="9">
    <source>
        <dbReference type="Proteomes" id="UP000198649"/>
    </source>
</evidence>
<dbReference type="Proteomes" id="UP000198649">
    <property type="component" value="Unassembled WGS sequence"/>
</dbReference>
<name>A0A1I3F736_9ACTN</name>
<feature type="transmembrane region" description="Helical" evidence="7">
    <location>
        <begin position="140"/>
        <end position="162"/>
    </location>
</feature>
<dbReference type="GO" id="GO:0005886">
    <property type="term" value="C:plasma membrane"/>
    <property type="evidence" value="ECO:0007669"/>
    <property type="project" value="UniProtKB-SubCell"/>
</dbReference>
<accession>A0A1I3F736</accession>
<keyword evidence="9" id="KW-1185">Reference proteome</keyword>
<proteinExistence type="predicted"/>
<feature type="transmembrane region" description="Helical" evidence="7">
    <location>
        <begin position="346"/>
        <end position="368"/>
    </location>
</feature>
<dbReference type="Gene3D" id="1.20.1250.20">
    <property type="entry name" value="MFS general substrate transporter like domains"/>
    <property type="match status" value="1"/>
</dbReference>
<organism evidence="8 9">
    <name type="scientific">Nocardioides psychrotolerans</name>
    <dbReference type="NCBI Taxonomy" id="1005945"/>
    <lineage>
        <taxon>Bacteria</taxon>
        <taxon>Bacillati</taxon>
        <taxon>Actinomycetota</taxon>
        <taxon>Actinomycetes</taxon>
        <taxon>Propionibacteriales</taxon>
        <taxon>Nocardioidaceae</taxon>
        <taxon>Nocardioides</taxon>
    </lineage>
</organism>
<dbReference type="Pfam" id="PF07690">
    <property type="entry name" value="MFS_1"/>
    <property type="match status" value="1"/>
</dbReference>
<evidence type="ECO:0000256" key="7">
    <source>
        <dbReference type="SAM" id="Phobius"/>
    </source>
</evidence>
<feature type="transmembrane region" description="Helical" evidence="7">
    <location>
        <begin position="374"/>
        <end position="396"/>
    </location>
</feature>
<evidence type="ECO:0000256" key="2">
    <source>
        <dbReference type="ARBA" id="ARBA00022448"/>
    </source>
</evidence>
<gene>
    <name evidence="8" type="ORF">SAMN05216561_104253</name>
</gene>
<dbReference type="STRING" id="1005945.SAMN05216561_104253"/>
<dbReference type="OrthoDB" id="3865324at2"/>
<feature type="transmembrane region" description="Helical" evidence="7">
    <location>
        <begin position="12"/>
        <end position="38"/>
    </location>
</feature>
<feature type="transmembrane region" description="Helical" evidence="7">
    <location>
        <begin position="248"/>
        <end position="267"/>
    </location>
</feature>
<keyword evidence="4 7" id="KW-0812">Transmembrane</keyword>
<dbReference type="SUPFAM" id="SSF103473">
    <property type="entry name" value="MFS general substrate transporter"/>
    <property type="match status" value="1"/>
</dbReference>
<protein>
    <submittedName>
        <fullName evidence="8">Major Facilitator Superfamily protein</fullName>
    </submittedName>
</protein>
<dbReference type="GO" id="GO:0022857">
    <property type="term" value="F:transmembrane transporter activity"/>
    <property type="evidence" value="ECO:0007669"/>
    <property type="project" value="InterPro"/>
</dbReference>
<dbReference type="AlphaFoldDB" id="A0A1I3F736"/>
<keyword evidence="2" id="KW-0813">Transport</keyword>
<evidence type="ECO:0000256" key="5">
    <source>
        <dbReference type="ARBA" id="ARBA00022989"/>
    </source>
</evidence>
<evidence type="ECO:0000256" key="1">
    <source>
        <dbReference type="ARBA" id="ARBA00004651"/>
    </source>
</evidence>
<evidence type="ECO:0000256" key="3">
    <source>
        <dbReference type="ARBA" id="ARBA00022475"/>
    </source>
</evidence>
<dbReference type="RefSeq" id="WP_091111624.1">
    <property type="nucleotide sequence ID" value="NZ_BKAF01000009.1"/>
</dbReference>
<dbReference type="InterPro" id="IPR036259">
    <property type="entry name" value="MFS_trans_sf"/>
</dbReference>
<feature type="transmembrane region" description="Helical" evidence="7">
    <location>
        <begin position="210"/>
        <end position="228"/>
    </location>
</feature>
<dbReference type="PANTHER" id="PTHR23517:SF2">
    <property type="entry name" value="MULTIDRUG RESISTANCE PROTEIN MDTH"/>
    <property type="match status" value="1"/>
</dbReference>
<dbReference type="InterPro" id="IPR050171">
    <property type="entry name" value="MFS_Transporters"/>
</dbReference>
<keyword evidence="5 7" id="KW-1133">Transmembrane helix</keyword>
<dbReference type="EMBL" id="FOQG01000004">
    <property type="protein sequence ID" value="SFI06960.1"/>
    <property type="molecule type" value="Genomic_DNA"/>
</dbReference>
<feature type="transmembrane region" description="Helical" evidence="7">
    <location>
        <begin position="279"/>
        <end position="297"/>
    </location>
</feature>
<evidence type="ECO:0000313" key="8">
    <source>
        <dbReference type="EMBL" id="SFI06960.1"/>
    </source>
</evidence>
<evidence type="ECO:0000256" key="4">
    <source>
        <dbReference type="ARBA" id="ARBA00022692"/>
    </source>
</evidence>
<evidence type="ECO:0000256" key="6">
    <source>
        <dbReference type="ARBA" id="ARBA00023136"/>
    </source>
</evidence>